<gene>
    <name evidence="1" type="ORF">NTJ_02165</name>
</gene>
<proteinExistence type="predicted"/>
<evidence type="ECO:0000313" key="1">
    <source>
        <dbReference type="EMBL" id="BES89358.1"/>
    </source>
</evidence>
<keyword evidence="2" id="KW-1185">Reference proteome</keyword>
<organism evidence="1 2">
    <name type="scientific">Nesidiocoris tenuis</name>
    <dbReference type="NCBI Taxonomy" id="355587"/>
    <lineage>
        <taxon>Eukaryota</taxon>
        <taxon>Metazoa</taxon>
        <taxon>Ecdysozoa</taxon>
        <taxon>Arthropoda</taxon>
        <taxon>Hexapoda</taxon>
        <taxon>Insecta</taxon>
        <taxon>Pterygota</taxon>
        <taxon>Neoptera</taxon>
        <taxon>Paraneoptera</taxon>
        <taxon>Hemiptera</taxon>
        <taxon>Heteroptera</taxon>
        <taxon>Panheteroptera</taxon>
        <taxon>Cimicomorpha</taxon>
        <taxon>Miridae</taxon>
        <taxon>Dicyphina</taxon>
        <taxon>Nesidiocoris</taxon>
    </lineage>
</organism>
<reference evidence="1 2" key="1">
    <citation type="submission" date="2023-09" db="EMBL/GenBank/DDBJ databases">
        <title>Nesidiocoris tenuis whole genome shotgun sequence.</title>
        <authorList>
            <person name="Shibata T."/>
            <person name="Shimoda M."/>
            <person name="Kobayashi T."/>
            <person name="Uehara T."/>
        </authorList>
    </citation>
    <scope>NUCLEOTIDE SEQUENCE [LARGE SCALE GENOMIC DNA]</scope>
    <source>
        <strain evidence="1 2">Japan</strain>
    </source>
</reference>
<sequence>MCNHGKERTFNPRRANRQADIRIVRLRRMARSQPLHLTRRTMVSADREAVLVRAGGRANYLKNAESLIQRPPTVIIV</sequence>
<evidence type="ECO:0000313" key="2">
    <source>
        <dbReference type="Proteomes" id="UP001307889"/>
    </source>
</evidence>
<dbReference type="EMBL" id="AP028909">
    <property type="protein sequence ID" value="BES89358.1"/>
    <property type="molecule type" value="Genomic_DNA"/>
</dbReference>
<dbReference type="Proteomes" id="UP001307889">
    <property type="component" value="Chromosome 1"/>
</dbReference>
<protein>
    <submittedName>
        <fullName evidence="1">Uncharacterized protein</fullName>
    </submittedName>
</protein>
<accession>A0ABN7ABF2</accession>
<name>A0ABN7ABF2_9HEMI</name>